<dbReference type="GO" id="GO:0005794">
    <property type="term" value="C:Golgi apparatus"/>
    <property type="evidence" value="ECO:0007669"/>
    <property type="project" value="TreeGrafter"/>
</dbReference>
<evidence type="ECO:0000256" key="1">
    <source>
        <dbReference type="ARBA" id="ARBA00022441"/>
    </source>
</evidence>
<dbReference type="InterPro" id="IPR015915">
    <property type="entry name" value="Kelch-typ_b-propeller"/>
</dbReference>
<dbReference type="OrthoDB" id="10251809at2759"/>
<dbReference type="Proteomes" id="UP000012073">
    <property type="component" value="Unassembled WGS sequence"/>
</dbReference>
<evidence type="ECO:0000256" key="3">
    <source>
        <dbReference type="SAM" id="MobiDB-lite"/>
    </source>
</evidence>
<protein>
    <recommendedName>
        <fullName evidence="4">BTB domain-containing protein</fullName>
    </recommendedName>
</protein>
<evidence type="ECO:0000313" key="6">
    <source>
        <dbReference type="Proteomes" id="UP000012073"/>
    </source>
</evidence>
<dbReference type="STRING" id="2769.R7QDP5"/>
<dbReference type="Pfam" id="PF00651">
    <property type="entry name" value="BTB"/>
    <property type="match status" value="1"/>
</dbReference>
<dbReference type="InterPro" id="IPR011333">
    <property type="entry name" value="SKP1/BTB/POZ_sf"/>
</dbReference>
<dbReference type="Gene3D" id="3.30.710.10">
    <property type="entry name" value="Potassium Channel Kv1.1, Chain A"/>
    <property type="match status" value="1"/>
</dbReference>
<evidence type="ECO:0000313" key="5">
    <source>
        <dbReference type="EMBL" id="CDF35535.1"/>
    </source>
</evidence>
<reference evidence="6" key="1">
    <citation type="journal article" date="2013" name="Proc. Natl. Acad. Sci. U.S.A.">
        <title>Genome structure and metabolic features in the red seaweed Chondrus crispus shed light on evolution of the Archaeplastida.</title>
        <authorList>
            <person name="Collen J."/>
            <person name="Porcel B."/>
            <person name="Carre W."/>
            <person name="Ball S.G."/>
            <person name="Chaparro C."/>
            <person name="Tonon T."/>
            <person name="Barbeyron T."/>
            <person name="Michel G."/>
            <person name="Noel B."/>
            <person name="Valentin K."/>
            <person name="Elias M."/>
            <person name="Artiguenave F."/>
            <person name="Arun A."/>
            <person name="Aury J.M."/>
            <person name="Barbosa-Neto J.F."/>
            <person name="Bothwell J.H."/>
            <person name="Bouget F.Y."/>
            <person name="Brillet L."/>
            <person name="Cabello-Hurtado F."/>
            <person name="Capella-Gutierrez S."/>
            <person name="Charrier B."/>
            <person name="Cladiere L."/>
            <person name="Cock J.M."/>
            <person name="Coelho S.M."/>
            <person name="Colleoni C."/>
            <person name="Czjzek M."/>
            <person name="Da Silva C."/>
            <person name="Delage L."/>
            <person name="Denoeud F."/>
            <person name="Deschamps P."/>
            <person name="Dittami S.M."/>
            <person name="Gabaldon T."/>
            <person name="Gachon C.M."/>
            <person name="Groisillier A."/>
            <person name="Herve C."/>
            <person name="Jabbari K."/>
            <person name="Katinka M."/>
            <person name="Kloareg B."/>
            <person name="Kowalczyk N."/>
            <person name="Labadie K."/>
            <person name="Leblanc C."/>
            <person name="Lopez P.J."/>
            <person name="McLachlan D.H."/>
            <person name="Meslet-Cladiere L."/>
            <person name="Moustafa A."/>
            <person name="Nehr Z."/>
            <person name="Nyvall Collen P."/>
            <person name="Panaud O."/>
            <person name="Partensky F."/>
            <person name="Poulain J."/>
            <person name="Rensing S.A."/>
            <person name="Rousvoal S."/>
            <person name="Samson G."/>
            <person name="Symeonidi A."/>
            <person name="Weissenbach J."/>
            <person name="Zambounis A."/>
            <person name="Wincker P."/>
            <person name="Boyen C."/>
        </authorList>
    </citation>
    <scope>NUCLEOTIDE SEQUENCE [LARGE SCALE GENOMIC DNA]</scope>
    <source>
        <strain evidence="6">cv. Stackhouse</strain>
    </source>
</reference>
<dbReference type="SMART" id="SM00225">
    <property type="entry name" value="BTB"/>
    <property type="match status" value="1"/>
</dbReference>
<dbReference type="AlphaFoldDB" id="R7QDP5"/>
<evidence type="ECO:0000259" key="4">
    <source>
        <dbReference type="PROSITE" id="PS50097"/>
    </source>
</evidence>
<keyword evidence="6" id="KW-1185">Reference proteome</keyword>
<keyword evidence="1" id="KW-0880">Kelch repeat</keyword>
<dbReference type="InterPro" id="IPR011705">
    <property type="entry name" value="BACK"/>
</dbReference>
<dbReference type="KEGG" id="ccp:CHC_T00004048001"/>
<dbReference type="PANTHER" id="PTHR46376:SF1">
    <property type="entry name" value="LEUCINE-ZIPPER-LIKE TRANSCRIPTIONAL REGULATOR 1"/>
    <property type="match status" value="1"/>
</dbReference>
<dbReference type="PROSITE" id="PS50097">
    <property type="entry name" value="BTB"/>
    <property type="match status" value="1"/>
</dbReference>
<dbReference type="InterPro" id="IPR051568">
    <property type="entry name" value="LZTR1/Attractin"/>
</dbReference>
<dbReference type="Gene3D" id="1.25.40.420">
    <property type="match status" value="1"/>
</dbReference>
<dbReference type="CDD" id="cd14733">
    <property type="entry name" value="BACK"/>
    <property type="match status" value="1"/>
</dbReference>
<dbReference type="PhylomeDB" id="R7QDP5"/>
<dbReference type="Gene3D" id="2.120.10.80">
    <property type="entry name" value="Kelch-type beta propeller"/>
    <property type="match status" value="2"/>
</dbReference>
<keyword evidence="2" id="KW-0677">Repeat</keyword>
<name>R7QDP5_CHOCR</name>
<dbReference type="EMBL" id="HG001734">
    <property type="protein sequence ID" value="CDF35535.1"/>
    <property type="molecule type" value="Genomic_DNA"/>
</dbReference>
<evidence type="ECO:0000256" key="2">
    <source>
        <dbReference type="ARBA" id="ARBA00022737"/>
    </source>
</evidence>
<dbReference type="RefSeq" id="XP_005715354.1">
    <property type="nucleotide sequence ID" value="XM_005715297.1"/>
</dbReference>
<feature type="domain" description="BTB" evidence="4">
    <location>
        <begin position="394"/>
        <end position="461"/>
    </location>
</feature>
<sequence>MRPGLGVHFNSLHEFSYDTGEWRVVHPGCHDYDTHIQGLPRPRRHASIVVHGKSVFVYGGFSVEGTVISDLWEYKLESNTWLRLPTPAASPANDRYYHPQDTSNKKPAVPVGRAEHTAVTYGNKMVVFGGYDGKRKLNDIYVFDFVTQRWSRPAIAEHNAPSRRCKHSAVLYKKRMYITGGFQYKEGDNYALTDMHALDLDTFVWSPILMGNSCPDALQGHKAVVCGDSMYVLGGKVRQRLRGHPPHHSNFPSTMQMPMPLRDGNNPQSMSMMGPPAQPVTMDLGYVARPGAPDNRSSGLNNVVFRYIFDANKWEILETSGHPPAPRQLHAAVALPTGGGRGSIFVFGGTDRSKQRFFNDLAELRGVRITSDAFAPPCQACSSYNILLDSNIFSDVYFVVEGRTIHAHRAILYARSEYFRNMFDSRMRESIQTEIVIPEVSYEVFRGVLEYLYAGKVKVTHGKLALDLLKAADMFRIEGLRNLCVEKVEQAVTVDNAAFVCQVADTHNAQHLKVFCITFIMQNFKEIIKSESFQTLMRQDPGGLGHEILEAYSENSPYSSGSKRARK</sequence>
<feature type="region of interest" description="Disordered" evidence="3">
    <location>
        <begin position="92"/>
        <end position="111"/>
    </location>
</feature>
<dbReference type="SUPFAM" id="SSF54695">
    <property type="entry name" value="POZ domain"/>
    <property type="match status" value="1"/>
</dbReference>
<dbReference type="GeneID" id="17323074"/>
<dbReference type="Pfam" id="PF07707">
    <property type="entry name" value="BACK"/>
    <property type="match status" value="1"/>
</dbReference>
<gene>
    <name evidence="5" type="ORF">CHC_T00004048001</name>
</gene>
<proteinExistence type="predicted"/>
<dbReference type="SUPFAM" id="SSF117281">
    <property type="entry name" value="Kelch motif"/>
    <property type="match status" value="2"/>
</dbReference>
<dbReference type="OMA" id="AMNDFHE"/>
<accession>R7QDP5</accession>
<dbReference type="InterPro" id="IPR000210">
    <property type="entry name" value="BTB/POZ_dom"/>
</dbReference>
<dbReference type="Gramene" id="CDF35535">
    <property type="protein sequence ID" value="CDF35535"/>
    <property type="gene ID" value="CHC_T00004048001"/>
</dbReference>
<dbReference type="PANTHER" id="PTHR46376">
    <property type="entry name" value="LEUCINE-ZIPPER-LIKE TRANSCRIPTIONAL REGULATOR 1"/>
    <property type="match status" value="1"/>
</dbReference>
<organism evidence="5 6">
    <name type="scientific">Chondrus crispus</name>
    <name type="common">Carrageen Irish moss</name>
    <name type="synonym">Polymorpha crispa</name>
    <dbReference type="NCBI Taxonomy" id="2769"/>
    <lineage>
        <taxon>Eukaryota</taxon>
        <taxon>Rhodophyta</taxon>
        <taxon>Florideophyceae</taxon>
        <taxon>Rhodymeniophycidae</taxon>
        <taxon>Gigartinales</taxon>
        <taxon>Gigartinaceae</taxon>
        <taxon>Chondrus</taxon>
    </lineage>
</organism>
<dbReference type="Pfam" id="PF24681">
    <property type="entry name" value="Kelch_KLHDC2_KLHL20_DRC7"/>
    <property type="match status" value="1"/>
</dbReference>